<evidence type="ECO:0000256" key="5">
    <source>
        <dbReference type="SAM" id="Coils"/>
    </source>
</evidence>
<dbReference type="EMBL" id="DXBS01000133">
    <property type="protein sequence ID" value="HIZ25237.1"/>
    <property type="molecule type" value="Genomic_DNA"/>
</dbReference>
<evidence type="ECO:0000313" key="7">
    <source>
        <dbReference type="EMBL" id="HIZ25237.1"/>
    </source>
</evidence>
<evidence type="ECO:0000256" key="2">
    <source>
        <dbReference type="ARBA" id="ARBA00009840"/>
    </source>
</evidence>
<sequence length="383" mass="42796">MTELLLYVSISLSALCLLLVVILLAKSKRSGDGAVMQKLEKLEEKTDAVGKLADYNARSLERMDRTTEAHLADIRNRLAEDLKYVVDVNAKNLERIRQTVDEKLTHSIDGKLTDSFARITERLEKMYESVGEMKGLSSSVADIRRVFSNVKLRGTWGEAQLDTILAQMLAPDQYIRSVKLNPLDNSLVDFVIVLPAKDGAVYLPVDSKFPVEEFERLAAASERGDKESEERARKNLERAVKLQADSIARKYIHPPVTTDFGVMYLPSEGLYAEVVRTPGMSDWLRAHRVLAVGPTNFGALLSTLQTGFRTAAIEKRSGELRDMLDSFRADFAKFAELLEKTRRKLQEAQDTVESAEKRTGTIGRKLDSFRGLGGTLPPADDET</sequence>
<comment type="similarity">
    <text evidence="2">Belongs to the RmuC family.</text>
</comment>
<feature type="transmembrane region" description="Helical" evidence="6">
    <location>
        <begin position="6"/>
        <end position="25"/>
    </location>
</feature>
<evidence type="ECO:0000256" key="4">
    <source>
        <dbReference type="ARBA" id="ARBA00023172"/>
    </source>
</evidence>
<organism evidence="7 8">
    <name type="scientific">Candidatus Gallimonas intestinigallinarum</name>
    <dbReference type="NCBI Taxonomy" id="2838604"/>
    <lineage>
        <taxon>Bacteria</taxon>
        <taxon>Bacillati</taxon>
        <taxon>Bacillota</taxon>
        <taxon>Clostridia</taxon>
        <taxon>Candidatus Gallimonas</taxon>
    </lineage>
</organism>
<accession>A0A9D2DXS8</accession>
<dbReference type="Proteomes" id="UP000824044">
    <property type="component" value="Unassembled WGS sequence"/>
</dbReference>
<name>A0A9D2DXS8_9FIRM</name>
<keyword evidence="4" id="KW-0233">DNA recombination</keyword>
<dbReference type="InterPro" id="IPR003798">
    <property type="entry name" value="DNA_recombination_RmuC"/>
</dbReference>
<keyword evidence="3 5" id="KW-0175">Coiled coil</keyword>
<dbReference type="PANTHER" id="PTHR30563">
    <property type="entry name" value="DNA RECOMBINATION PROTEIN RMUC"/>
    <property type="match status" value="1"/>
</dbReference>
<keyword evidence="6" id="KW-1133">Transmembrane helix</keyword>
<dbReference type="AlphaFoldDB" id="A0A9D2DXS8"/>
<evidence type="ECO:0000256" key="6">
    <source>
        <dbReference type="SAM" id="Phobius"/>
    </source>
</evidence>
<feature type="coiled-coil region" evidence="5">
    <location>
        <begin position="331"/>
        <end position="358"/>
    </location>
</feature>
<reference evidence="7" key="1">
    <citation type="journal article" date="2021" name="PeerJ">
        <title>Extensive microbial diversity within the chicken gut microbiome revealed by metagenomics and culture.</title>
        <authorList>
            <person name="Gilroy R."/>
            <person name="Ravi A."/>
            <person name="Getino M."/>
            <person name="Pursley I."/>
            <person name="Horton D.L."/>
            <person name="Alikhan N.F."/>
            <person name="Baker D."/>
            <person name="Gharbi K."/>
            <person name="Hall N."/>
            <person name="Watson M."/>
            <person name="Adriaenssens E.M."/>
            <person name="Foster-Nyarko E."/>
            <person name="Jarju S."/>
            <person name="Secka A."/>
            <person name="Antonio M."/>
            <person name="Oren A."/>
            <person name="Chaudhuri R.R."/>
            <person name="La Ragione R."/>
            <person name="Hildebrand F."/>
            <person name="Pallen M.J."/>
        </authorList>
    </citation>
    <scope>NUCLEOTIDE SEQUENCE</scope>
    <source>
        <strain evidence="7">CHK33-5263</strain>
    </source>
</reference>
<proteinExistence type="inferred from homology"/>
<evidence type="ECO:0000256" key="1">
    <source>
        <dbReference type="ARBA" id="ARBA00003416"/>
    </source>
</evidence>
<comment type="caution">
    <text evidence="7">The sequence shown here is derived from an EMBL/GenBank/DDBJ whole genome shotgun (WGS) entry which is preliminary data.</text>
</comment>
<evidence type="ECO:0000256" key="3">
    <source>
        <dbReference type="ARBA" id="ARBA00023054"/>
    </source>
</evidence>
<dbReference type="Pfam" id="PF02646">
    <property type="entry name" value="RmuC"/>
    <property type="match status" value="1"/>
</dbReference>
<dbReference type="GO" id="GO:0006310">
    <property type="term" value="P:DNA recombination"/>
    <property type="evidence" value="ECO:0007669"/>
    <property type="project" value="UniProtKB-KW"/>
</dbReference>
<keyword evidence="6" id="KW-0812">Transmembrane</keyword>
<protein>
    <submittedName>
        <fullName evidence="7">DNA recombination protein RmuC</fullName>
    </submittedName>
</protein>
<gene>
    <name evidence="7" type="ORF">H9812_07230</name>
</gene>
<dbReference type="PANTHER" id="PTHR30563:SF0">
    <property type="entry name" value="DNA RECOMBINATION PROTEIN RMUC"/>
    <property type="match status" value="1"/>
</dbReference>
<reference evidence="7" key="2">
    <citation type="submission" date="2021-04" db="EMBL/GenBank/DDBJ databases">
        <authorList>
            <person name="Gilroy R."/>
        </authorList>
    </citation>
    <scope>NUCLEOTIDE SEQUENCE</scope>
    <source>
        <strain evidence="7">CHK33-5263</strain>
    </source>
</reference>
<evidence type="ECO:0000313" key="8">
    <source>
        <dbReference type="Proteomes" id="UP000824044"/>
    </source>
</evidence>
<keyword evidence="6" id="KW-0472">Membrane</keyword>
<comment type="function">
    <text evidence="1">Involved in DNA recombination.</text>
</comment>